<evidence type="ECO:0000256" key="1">
    <source>
        <dbReference type="SAM" id="MobiDB-lite"/>
    </source>
</evidence>
<dbReference type="GO" id="GO:0003964">
    <property type="term" value="F:RNA-directed DNA polymerase activity"/>
    <property type="evidence" value="ECO:0007669"/>
    <property type="project" value="UniProtKB-KW"/>
</dbReference>
<keyword evidence="2" id="KW-0548">Nucleotidyltransferase</keyword>
<dbReference type="PANTHER" id="PTHR34047:SF8">
    <property type="entry name" value="PROTEIN YKFC"/>
    <property type="match status" value="1"/>
</dbReference>
<dbReference type="GO" id="GO:0006397">
    <property type="term" value="P:mRNA processing"/>
    <property type="evidence" value="ECO:0007669"/>
    <property type="project" value="InterPro"/>
</dbReference>
<accession>A0A9W3XMF1</accession>
<dbReference type="Pfam" id="PF00078">
    <property type="entry name" value="RVT_1"/>
    <property type="match status" value="2"/>
</dbReference>
<dbReference type="RefSeq" id="WP_079246668.1">
    <property type="nucleotide sequence ID" value="NZ_JARSYF010000084.1"/>
</dbReference>
<organism evidence="2 3">
    <name type="scientific">Bacillus thuringiensis</name>
    <dbReference type="NCBI Taxonomy" id="1428"/>
    <lineage>
        <taxon>Bacteria</taxon>
        <taxon>Bacillati</taxon>
        <taxon>Bacillota</taxon>
        <taxon>Bacilli</taxon>
        <taxon>Bacillales</taxon>
        <taxon>Bacillaceae</taxon>
        <taxon>Bacillus</taxon>
        <taxon>Bacillus cereus group</taxon>
    </lineage>
</organism>
<name>A0A9W3XMF1_BACTU</name>
<dbReference type="SUPFAM" id="SSF56672">
    <property type="entry name" value="DNA/RNA polymerases"/>
    <property type="match status" value="1"/>
</dbReference>
<evidence type="ECO:0000313" key="2">
    <source>
        <dbReference type="EMBL" id="AQY42717.1"/>
    </source>
</evidence>
<gene>
    <name evidence="2" type="ORF">B4918_33345</name>
</gene>
<dbReference type="InterPro" id="IPR043502">
    <property type="entry name" value="DNA/RNA_pol_sf"/>
</dbReference>
<feature type="region of interest" description="Disordered" evidence="1">
    <location>
        <begin position="78"/>
        <end position="100"/>
    </location>
</feature>
<keyword evidence="2" id="KW-0614">Plasmid</keyword>
<dbReference type="PANTHER" id="PTHR34047">
    <property type="entry name" value="NUCLEAR INTRON MATURASE 1, MITOCHONDRIAL-RELATED"/>
    <property type="match status" value="1"/>
</dbReference>
<reference evidence="2 3" key="1">
    <citation type="submission" date="2017-03" db="EMBL/GenBank/DDBJ databases">
        <title>Complete genome sequence of Bacillus thuringiensis L-7601, a novel melanin producing strain.</title>
        <authorList>
            <person name="Cai J."/>
            <person name="Cao Z."/>
            <person name="Tan T."/>
        </authorList>
    </citation>
    <scope>NUCLEOTIDE SEQUENCE [LARGE SCALE GENOMIC DNA]</scope>
    <source>
        <strain evidence="2 3">L-7601</strain>
        <plasmid evidence="2 3">unnamed3</plasmid>
    </source>
</reference>
<protein>
    <submittedName>
        <fullName evidence="2">Group II intron reverse transcriptase/maturase</fullName>
    </submittedName>
</protein>
<geneLocation type="plasmid" evidence="2 3">
    <name>unnamed3</name>
</geneLocation>
<dbReference type="InterPro" id="IPR051083">
    <property type="entry name" value="GrpII_Intron_Splice-Mob/Def"/>
</dbReference>
<dbReference type="InterPro" id="IPR024937">
    <property type="entry name" value="Domain_X"/>
</dbReference>
<sequence length="611" mass="71959">MQIPKVIMDNLVKQSIKNQNFTFNRIYRHLYNVEFFLEAYSHIASKEGNMTKGTDGKMIDGMSIGRINKIIEQLKDESYQPNPSRREYISKKSGGQRPLGIPSVDDKLVQEVARRLLEGIYEPVFKKSSHGFRQKHSCHTTLNQIHKNFTGVKWFVEGDIKGFFDNIDHHILIGLLKKKTKDEKFIRLIWKFLKAGYLEDWVYHRTFSGTPQGGIISPILANIYLHELDSYMETYAEQFNRGKKRKRTHEYRALEWQLTKLKKSDDEWKQMNDEEKKEHKKAYNELIQRRNNMNATDPFDNSFRKLYYTRYADDFLIGVIGSKQDAEQIKRDVKEFLFNELNLELSDEKTLITHSYREKARFLGFDITVSKSNQAKRGKDGKLQRQNNGKIKLYVPKGKWINKLLEKKILKMDGNDWRTLHRTELINYDDLEILSIYDAELRGFYNYYKMANNVSVLNKMAYIMEYSMYKTFSAKYKISVRKVIAKFNVNGGFTVQYETKKGTKSRQLISSFTRDVKISKDNSVDSLPNTWKYSGVTSTIDRLKARVCEHCGATNVDLEMHHVRRLKDLKKKKNLKHWERIMIARNRKTIALCARGQGNDCHMKLHYGRLN</sequence>
<proteinExistence type="predicted"/>
<feature type="compositionally biased region" description="Basic and acidic residues" evidence="1">
    <location>
        <begin position="78"/>
        <end position="90"/>
    </location>
</feature>
<dbReference type="CDD" id="cd01651">
    <property type="entry name" value="RT_G2_intron"/>
    <property type="match status" value="1"/>
</dbReference>
<keyword evidence="2" id="KW-0808">Transferase</keyword>
<dbReference type="InterPro" id="IPR049030">
    <property type="entry name" value="AI2M-like_HNH"/>
</dbReference>
<dbReference type="InterPro" id="IPR000477">
    <property type="entry name" value="RT_dom"/>
</dbReference>
<dbReference type="AlphaFoldDB" id="A0A9W3XMF1"/>
<dbReference type="EMBL" id="CP020005">
    <property type="protein sequence ID" value="AQY42717.1"/>
    <property type="molecule type" value="Genomic_DNA"/>
</dbReference>
<keyword evidence="2" id="KW-0695">RNA-directed DNA polymerase</keyword>
<dbReference type="PROSITE" id="PS50878">
    <property type="entry name" value="RT_POL"/>
    <property type="match status" value="1"/>
</dbReference>
<dbReference type="Pfam" id="PF21368">
    <property type="entry name" value="AI2M-like_HNH"/>
    <property type="match status" value="1"/>
</dbReference>
<dbReference type="Pfam" id="PF01348">
    <property type="entry name" value="Intron_maturas2"/>
    <property type="match status" value="1"/>
</dbReference>
<evidence type="ECO:0000313" key="3">
    <source>
        <dbReference type="Proteomes" id="UP000191057"/>
    </source>
</evidence>
<dbReference type="Proteomes" id="UP000191057">
    <property type="component" value="Plasmid unnamed3"/>
</dbReference>